<dbReference type="EMBL" id="JANRMS010000609">
    <property type="protein sequence ID" value="KAJ3536939.1"/>
    <property type="molecule type" value="Genomic_DNA"/>
</dbReference>
<comment type="caution">
    <text evidence="1">The sequence shown here is derived from an EMBL/GenBank/DDBJ whole genome shotgun (WGS) entry which is preliminary data.</text>
</comment>
<organism evidence="1 2">
    <name type="scientific">Fusarium decemcellulare</name>
    <dbReference type="NCBI Taxonomy" id="57161"/>
    <lineage>
        <taxon>Eukaryota</taxon>
        <taxon>Fungi</taxon>
        <taxon>Dikarya</taxon>
        <taxon>Ascomycota</taxon>
        <taxon>Pezizomycotina</taxon>
        <taxon>Sordariomycetes</taxon>
        <taxon>Hypocreomycetidae</taxon>
        <taxon>Hypocreales</taxon>
        <taxon>Nectriaceae</taxon>
        <taxon>Fusarium</taxon>
        <taxon>Fusarium decemcellulare species complex</taxon>
    </lineage>
</organism>
<accession>A0ACC1SCW1</accession>
<evidence type="ECO:0000313" key="2">
    <source>
        <dbReference type="Proteomes" id="UP001148629"/>
    </source>
</evidence>
<sequence>MEDAHGMIFPDEESRDEISDDILPIQIAGPNKRALQLVDLPGHIEYHQDGSKIVKKIEDMVKNYMAMKQSLILAIVPANNDLNNAKILKLCEDYDPNGDRTLPIITKPDLVPEEEVQGLVHIALGQDPAFRKFSWHVLRNRSTEEFNSDTSANERDLAGKLFTAAKRELPTMKEKIDLLLRQDKYTNLSDELSPERMQHIFKLAVERLKTAAKDHAHGTYNYGTNKLDDGGPLNLRPRIREHDERLCEELTLKVLVDEAVDLATQISEVFDKLGSTRGTELARHYNPDTIAKLFWNMSDKWESIATGYVENVYSCCEDYFKKAIELQFARTEANLRGANGEELDGFLNAPVVAERFLSGYIIPELKKAHKDAKLELWRLEEDRREHVKNLDTRFLVYQRNHRKNMQFRITMGERRQQQSLGKTGAVGANDINDDKLAGQRQQSSLDDFTREQAEMYLHDAQCHYQIARETFIMNVWTQVQERHFLRNIKKLIPDDLDLLDIQELTREDDKAGENKANLQRERDNLRKARDALNEWFSRTNV</sequence>
<proteinExistence type="predicted"/>
<dbReference type="Proteomes" id="UP001148629">
    <property type="component" value="Unassembled WGS sequence"/>
</dbReference>
<gene>
    <name evidence="1" type="ORF">NM208_g6511</name>
</gene>
<protein>
    <submittedName>
        <fullName evidence="1">Uncharacterized protein</fullName>
    </submittedName>
</protein>
<reference evidence="1" key="1">
    <citation type="submission" date="2022-08" db="EMBL/GenBank/DDBJ databases">
        <title>Genome Sequence of Fusarium decemcellulare.</title>
        <authorList>
            <person name="Buettner E."/>
        </authorList>
    </citation>
    <scope>NUCLEOTIDE SEQUENCE</scope>
    <source>
        <strain evidence="1">Babe19</strain>
    </source>
</reference>
<keyword evidence="2" id="KW-1185">Reference proteome</keyword>
<evidence type="ECO:0000313" key="1">
    <source>
        <dbReference type="EMBL" id="KAJ3536939.1"/>
    </source>
</evidence>
<name>A0ACC1SCW1_9HYPO</name>